<evidence type="ECO:0000313" key="3">
    <source>
        <dbReference type="Proteomes" id="UP000092445"/>
    </source>
</evidence>
<keyword evidence="1" id="KW-1133">Transmembrane helix</keyword>
<sequence length="199" mass="23051">MSVVWIIETSALSMHLVYQHHHRCCRRSGSCVELFLSLWLWLVSTVVEIIAAGAVEREILAGSENWFTEAKFSIVSENNAKRTDFWINVYFRFCSLLLLLSLLSVYCIKYLWRRRLFGCRGGRPGLCYKIYTLNNSNSDKTRILPIFTELICTSFPIFALKTLVAMLLLQTKITYPNLCLQYTARYSDCDPIQNLRLKG</sequence>
<keyword evidence="1" id="KW-0472">Membrane</keyword>
<dbReference type="Proteomes" id="UP000092445">
    <property type="component" value="Unassembled WGS sequence"/>
</dbReference>
<accession>A0A1A9ZSI9</accession>
<keyword evidence="3" id="KW-1185">Reference proteome</keyword>
<reference evidence="2" key="2">
    <citation type="submission" date="2020-05" db="UniProtKB">
        <authorList>
            <consortium name="EnsemblMetazoa"/>
        </authorList>
    </citation>
    <scope>IDENTIFICATION</scope>
    <source>
        <strain evidence="2">IAEA</strain>
    </source>
</reference>
<evidence type="ECO:0000256" key="1">
    <source>
        <dbReference type="SAM" id="Phobius"/>
    </source>
</evidence>
<dbReference type="EnsemblMetazoa" id="GPAI023652-RA">
    <property type="protein sequence ID" value="GPAI023652-PA"/>
    <property type="gene ID" value="GPAI023652"/>
</dbReference>
<protein>
    <submittedName>
        <fullName evidence="2">Uncharacterized protein</fullName>
    </submittedName>
</protein>
<organism evidence="2 3">
    <name type="scientific">Glossina pallidipes</name>
    <name type="common">Tsetse fly</name>
    <dbReference type="NCBI Taxonomy" id="7398"/>
    <lineage>
        <taxon>Eukaryota</taxon>
        <taxon>Metazoa</taxon>
        <taxon>Ecdysozoa</taxon>
        <taxon>Arthropoda</taxon>
        <taxon>Hexapoda</taxon>
        <taxon>Insecta</taxon>
        <taxon>Pterygota</taxon>
        <taxon>Neoptera</taxon>
        <taxon>Endopterygota</taxon>
        <taxon>Diptera</taxon>
        <taxon>Brachycera</taxon>
        <taxon>Muscomorpha</taxon>
        <taxon>Hippoboscoidea</taxon>
        <taxon>Glossinidae</taxon>
        <taxon>Glossina</taxon>
    </lineage>
</organism>
<feature type="transmembrane region" description="Helical" evidence="1">
    <location>
        <begin position="146"/>
        <end position="169"/>
    </location>
</feature>
<evidence type="ECO:0000313" key="2">
    <source>
        <dbReference type="EnsemblMetazoa" id="GPAI023652-PA"/>
    </source>
</evidence>
<dbReference type="VEuPathDB" id="VectorBase:GPAI023652"/>
<proteinExistence type="predicted"/>
<dbReference type="AlphaFoldDB" id="A0A1A9ZSI9"/>
<name>A0A1A9ZSI9_GLOPL</name>
<feature type="transmembrane region" description="Helical" evidence="1">
    <location>
        <begin position="89"/>
        <end position="112"/>
    </location>
</feature>
<keyword evidence="1" id="KW-0812">Transmembrane</keyword>
<reference evidence="3" key="1">
    <citation type="submission" date="2014-03" db="EMBL/GenBank/DDBJ databases">
        <authorList>
            <person name="Aksoy S."/>
            <person name="Warren W."/>
            <person name="Wilson R.K."/>
        </authorList>
    </citation>
    <scope>NUCLEOTIDE SEQUENCE [LARGE SCALE GENOMIC DNA]</scope>
    <source>
        <strain evidence="3">IAEA</strain>
    </source>
</reference>
<feature type="transmembrane region" description="Helical" evidence="1">
    <location>
        <begin position="34"/>
        <end position="55"/>
    </location>
</feature>